<reference evidence="7" key="1">
    <citation type="journal article" date="2023" name="Plant Biotechnol. J.">
        <title>Chromosome-level wild Hevea brasiliensis genome provides new tools for genomic-assisted breeding and valuable loci to elevate rubber yield.</title>
        <authorList>
            <person name="Cheng H."/>
            <person name="Song X."/>
            <person name="Hu Y."/>
            <person name="Wu T."/>
            <person name="Yang Q."/>
            <person name="An Z."/>
            <person name="Feng S."/>
            <person name="Deng Z."/>
            <person name="Wu W."/>
            <person name="Zeng X."/>
            <person name="Tu M."/>
            <person name="Wang X."/>
            <person name="Huang H."/>
        </authorList>
    </citation>
    <scope>NUCLEOTIDE SEQUENCE</scope>
    <source>
        <strain evidence="7">MT/VB/25A 57/8</strain>
    </source>
</reference>
<evidence type="ECO:0000256" key="3">
    <source>
        <dbReference type="ARBA" id="ARBA00022771"/>
    </source>
</evidence>
<evidence type="ECO:0000256" key="5">
    <source>
        <dbReference type="SAM" id="Coils"/>
    </source>
</evidence>
<dbReference type="PROSITE" id="PS50081">
    <property type="entry name" value="ZF_DAG_PE_2"/>
    <property type="match status" value="1"/>
</dbReference>
<dbReference type="PANTHER" id="PTHR46288:SF27">
    <property type="entry name" value="CYSTEINE_HISTIDINE-RICH C1 DOMAIN FAMILY PROTEIN"/>
    <property type="match status" value="1"/>
</dbReference>
<evidence type="ECO:0000256" key="1">
    <source>
        <dbReference type="ARBA" id="ARBA00022723"/>
    </source>
</evidence>
<name>A0ABQ9KTV2_HEVBR</name>
<dbReference type="Pfam" id="PF03107">
    <property type="entry name" value="C1_2"/>
    <property type="match status" value="6"/>
</dbReference>
<evidence type="ECO:0000256" key="2">
    <source>
        <dbReference type="ARBA" id="ARBA00022737"/>
    </source>
</evidence>
<protein>
    <recommendedName>
        <fullName evidence="6">Phorbol-ester/DAG-type domain-containing protein</fullName>
    </recommendedName>
</protein>
<dbReference type="Proteomes" id="UP001174677">
    <property type="component" value="Chromosome 16"/>
</dbReference>
<sequence length="1102" mass="126272">MEIDFLHQHSLKLYEKANEEICMGCREPISGQTYGCSLCIYFLHKSCTQLPKQIEHFFHPCPLLLRIAPVSRCNACYEETSGFIYSCEPCEFNMDIKCSQLPTIKSDGQEKNIQHFSHRHPLTLFRDIEDHKSFCKICRKLCFTQACGCSQCNYYLHISCMEFLPQKIQASFHSCPVTLLTTQQYRCGSCDKEHSGLTFRCGKCYFHLCLDCFVTSTEKSKGHSRLPLEIQHFIHPCPLFLRVSYVFMCNACCGLRSGFAYYCEKCEFNIDIECANIPTINSEGEKEQVQHFSHLHPLTIQGKIEDIEEVRCKICDQLCSSPTCSCSQCNFFLHKSCMEILPRKIPPSFHPCPLILLANVSYQCDACHQHYSGFTFRCGKCYFHLCVNCSLMSTMNSNRPFEVPREIQNFFHPCPLFLRISPTFTCNACYRQHSTFRYYCRTCVFSLDIECALIPTLNTESEKDQIQHFSHWHPLTLYEQLKDFETCCGICGKFCLSSIYGCSQCKFYLHKSCMEALHRKIQHLFHECPLVLLTTPSYKCDGCGKDCSGLTFRCGECYFQICLECALLPTVESGGHTKIQHFFHGHPLIFSEKKATDEAYCYECGECCQGNAYGCSKCNFFLHKSCAQLPQEIQNPFHPEHPLTLLNMASQKSETVKCNLCLKACSYFAFCCKKCSFIVDVECASLKPTVKYQGHNHLLTVVENIHGELQCDACYSSCRGSSAFRCMECNFDLHLICGPLPCTIKHKCHVDPLTLKDFYVEDEDEDDEFYCDACEERRDPRLCVYYCAQGCPMVCDVKCVISEVVASLRGERGDVELRTVGRHMTSKVFSKDLEVKEMEQNETEKVALEEKVKVIPKSLEDIVDSLDTTEQIELNDIATAIQNRGKASLACKDQGTFPYSEEAFTQFMDRLDSAILNDDIPDFVSEHDEEFVTVGDYFVSRTLVPTFQNLFDKYGDVGAKSTLSPKLKSIIFCFLCSVIHRMRTTKVVDITEGILQEWWACLKFVQLAGFRIQFIIDHLKRVVRAHFVLQARKYTDHTFVEKNQEIEQISKDIKELTSKLEATKEQQEHNKSLAHAATASLMKQFLRDASVMKWKPAAHGLL</sequence>
<keyword evidence="1" id="KW-0479">Metal-binding</keyword>
<organism evidence="7 8">
    <name type="scientific">Hevea brasiliensis</name>
    <name type="common">Para rubber tree</name>
    <name type="synonym">Siphonia brasiliensis</name>
    <dbReference type="NCBI Taxonomy" id="3981"/>
    <lineage>
        <taxon>Eukaryota</taxon>
        <taxon>Viridiplantae</taxon>
        <taxon>Streptophyta</taxon>
        <taxon>Embryophyta</taxon>
        <taxon>Tracheophyta</taxon>
        <taxon>Spermatophyta</taxon>
        <taxon>Magnoliopsida</taxon>
        <taxon>eudicotyledons</taxon>
        <taxon>Gunneridae</taxon>
        <taxon>Pentapetalae</taxon>
        <taxon>rosids</taxon>
        <taxon>fabids</taxon>
        <taxon>Malpighiales</taxon>
        <taxon>Euphorbiaceae</taxon>
        <taxon>Crotonoideae</taxon>
        <taxon>Micrandreae</taxon>
        <taxon>Hevea</taxon>
    </lineage>
</organism>
<gene>
    <name evidence="7" type="ORF">P3X46_029813</name>
</gene>
<keyword evidence="4" id="KW-0862">Zinc</keyword>
<dbReference type="PANTHER" id="PTHR46288">
    <property type="entry name" value="PHORBOL-ESTER/DAG-TYPE DOMAIN-CONTAINING PROTEIN"/>
    <property type="match status" value="1"/>
</dbReference>
<keyword evidence="5" id="KW-0175">Coiled coil</keyword>
<dbReference type="InterPro" id="IPR001965">
    <property type="entry name" value="Znf_PHD"/>
</dbReference>
<dbReference type="SMART" id="SM00249">
    <property type="entry name" value="PHD"/>
    <property type="match status" value="4"/>
</dbReference>
<keyword evidence="3" id="KW-0863">Zinc-finger</keyword>
<keyword evidence="2" id="KW-0677">Repeat</keyword>
<dbReference type="EMBL" id="JARPOI010000016">
    <property type="protein sequence ID" value="KAJ9147680.1"/>
    <property type="molecule type" value="Genomic_DNA"/>
</dbReference>
<proteinExistence type="predicted"/>
<keyword evidence="8" id="KW-1185">Reference proteome</keyword>
<dbReference type="SMART" id="SM00109">
    <property type="entry name" value="C1"/>
    <property type="match status" value="6"/>
</dbReference>
<evidence type="ECO:0000313" key="7">
    <source>
        <dbReference type="EMBL" id="KAJ9147680.1"/>
    </source>
</evidence>
<feature type="coiled-coil region" evidence="5">
    <location>
        <begin position="1039"/>
        <end position="1066"/>
    </location>
</feature>
<feature type="domain" description="Phorbol-ester/DAG-type" evidence="6">
    <location>
        <begin position="117"/>
        <end position="175"/>
    </location>
</feature>
<dbReference type="SUPFAM" id="SSF57889">
    <property type="entry name" value="Cysteine-rich domain"/>
    <property type="match status" value="11"/>
</dbReference>
<evidence type="ECO:0000313" key="8">
    <source>
        <dbReference type="Proteomes" id="UP001174677"/>
    </source>
</evidence>
<dbReference type="InterPro" id="IPR046349">
    <property type="entry name" value="C1-like_sf"/>
</dbReference>
<evidence type="ECO:0000256" key="4">
    <source>
        <dbReference type="ARBA" id="ARBA00022833"/>
    </source>
</evidence>
<dbReference type="InterPro" id="IPR004146">
    <property type="entry name" value="DC1"/>
</dbReference>
<dbReference type="Pfam" id="PF05278">
    <property type="entry name" value="PEARLI-4"/>
    <property type="match status" value="1"/>
</dbReference>
<comment type="caution">
    <text evidence="7">The sequence shown here is derived from an EMBL/GenBank/DDBJ whole genome shotgun (WGS) entry which is preliminary data.</text>
</comment>
<accession>A0ABQ9KTV2</accession>
<dbReference type="InterPro" id="IPR002219">
    <property type="entry name" value="PKC_DAG/PE"/>
</dbReference>
<dbReference type="InterPro" id="IPR000433">
    <property type="entry name" value="Znf_ZZ"/>
</dbReference>
<dbReference type="InterPro" id="IPR007942">
    <property type="entry name" value="PLipase-like"/>
</dbReference>
<evidence type="ECO:0000259" key="6">
    <source>
        <dbReference type="PROSITE" id="PS50081"/>
    </source>
</evidence>
<dbReference type="SMART" id="SM00291">
    <property type="entry name" value="ZnF_ZZ"/>
    <property type="match status" value="3"/>
</dbReference>